<evidence type="ECO:0000313" key="2">
    <source>
        <dbReference type="Proteomes" id="UP000435177"/>
    </source>
</evidence>
<reference evidence="1 2" key="1">
    <citation type="submission" date="2019-11" db="EMBL/GenBank/DDBJ databases">
        <title>Draft genome sequences of five Paenibacillus species of dairy origin.</title>
        <authorList>
            <person name="Olajide A.M."/>
            <person name="Chen S."/>
            <person name="Lapointe G."/>
        </authorList>
    </citation>
    <scope>NUCLEOTIDE SEQUENCE [LARGE SCALE GENOMIC DNA]</scope>
    <source>
        <strain evidence="1 2">3CS1</strain>
    </source>
</reference>
<accession>A0ABW9TAK3</accession>
<dbReference type="EMBL" id="WOAA01000031">
    <property type="protein sequence ID" value="MUG68656.1"/>
    <property type="molecule type" value="Genomic_DNA"/>
</dbReference>
<evidence type="ECO:0000313" key="1">
    <source>
        <dbReference type="EMBL" id="MUG68656.1"/>
    </source>
</evidence>
<name>A0ABW9TAK3_9BACL</name>
<comment type="caution">
    <text evidence="1">The sequence shown here is derived from an EMBL/GenBank/DDBJ whole genome shotgun (WGS) entry which is preliminary data.</text>
</comment>
<organism evidence="1 2">
    <name type="scientific">Paenibacillus campinasensis</name>
    <dbReference type="NCBI Taxonomy" id="66347"/>
    <lineage>
        <taxon>Bacteria</taxon>
        <taxon>Bacillati</taxon>
        <taxon>Bacillota</taxon>
        <taxon>Bacilli</taxon>
        <taxon>Bacillales</taxon>
        <taxon>Paenibacillaceae</taxon>
        <taxon>Paenibacillus</taxon>
    </lineage>
</organism>
<evidence type="ECO:0008006" key="3">
    <source>
        <dbReference type="Google" id="ProtNLM"/>
    </source>
</evidence>
<dbReference type="RefSeq" id="WP_155619022.1">
    <property type="nucleotide sequence ID" value="NZ_WOAA01000031.1"/>
</dbReference>
<keyword evidence="2" id="KW-1185">Reference proteome</keyword>
<gene>
    <name evidence="1" type="ORF">GNP94_22045</name>
</gene>
<protein>
    <recommendedName>
        <fullName evidence="3">Transcriptional regulator</fullName>
    </recommendedName>
</protein>
<sequence>MGAVDQMEIWPSITDADRQEAKRLLKRYPKMRVTVQALGQKAELTEKQQHVYSSWGKIVDEINTACNLILDDEVRRIFEHRYLKGQKYRRTIDLFWSEERSERTIDRRIATGVDTIAEHLKLCGII</sequence>
<proteinExistence type="predicted"/>
<dbReference type="Proteomes" id="UP000435177">
    <property type="component" value="Unassembled WGS sequence"/>
</dbReference>